<dbReference type="CDD" id="cd04663">
    <property type="entry name" value="NUDIX_Hydrolase"/>
    <property type="match status" value="1"/>
</dbReference>
<evidence type="ECO:0000313" key="3">
    <source>
        <dbReference type="EMBL" id="AAF09736.1"/>
    </source>
</evidence>
<sequence>MRPIQRKRVPGLNAWEARWYHGTKWVRVSSANGKSRRARRFSLMVLGGWVMERAQHNLRFTELARARAYAQAHGLRQKAVCHIVRRGTELLVFDHVPDGGAGVQVVAGGLEAGETPEQAALREAGEETGQDGFQVVGFLGSAVWLNTEHAKRELRHFVHLTAPDDLPDTWQHCADGHLFSFRWEPLHSARVDWEMDAFLPELG</sequence>
<dbReference type="eggNOG" id="COG0494">
    <property type="taxonomic scope" value="Bacteria"/>
</dbReference>
<dbReference type="Pfam" id="PF00293">
    <property type="entry name" value="NUDIX"/>
    <property type="match status" value="1"/>
</dbReference>
<dbReference type="SUPFAM" id="SSF55811">
    <property type="entry name" value="Nudix"/>
    <property type="match status" value="1"/>
</dbReference>
<evidence type="ECO:0000256" key="1">
    <source>
        <dbReference type="ARBA" id="ARBA00022801"/>
    </source>
</evidence>
<dbReference type="GO" id="GO:0016787">
    <property type="term" value="F:hydrolase activity"/>
    <property type="evidence" value="ECO:0007669"/>
    <property type="project" value="UniProtKB-KW"/>
</dbReference>
<dbReference type="OrthoDB" id="9804442at2"/>
<feature type="domain" description="Nudix hydrolase" evidence="2">
    <location>
        <begin position="74"/>
        <end position="203"/>
    </location>
</feature>
<dbReference type="InParanoid" id="Q9RY05"/>
<name>Q9RY05_DEIRA</name>
<dbReference type="HOGENOM" id="CLU_116638_0_0_0"/>
<dbReference type="EMBL" id="AE000513">
    <property type="protein sequence ID" value="AAF09736.1"/>
    <property type="molecule type" value="Genomic_DNA"/>
</dbReference>
<keyword evidence="4" id="KW-1185">Reference proteome</keyword>
<dbReference type="PaxDb" id="243230-DR_0149"/>
<proteinExistence type="predicted"/>
<dbReference type="AlphaFoldDB" id="Q9RY05"/>
<dbReference type="PATRIC" id="fig|243230.17.peg.314"/>
<dbReference type="EnsemblBacteria" id="AAF09736">
    <property type="protein sequence ID" value="AAF09736"/>
    <property type="gene ID" value="DR_0149"/>
</dbReference>
<dbReference type="InterPro" id="IPR020084">
    <property type="entry name" value="NUDIX_hydrolase_CS"/>
</dbReference>
<organism evidence="3 4">
    <name type="scientific">Deinococcus radiodurans (strain ATCC 13939 / DSM 20539 / JCM 16871 / CCUG 27074 / LMG 4051 / NBRC 15346 / NCIMB 9279 / VKM B-1422 / R1)</name>
    <dbReference type="NCBI Taxonomy" id="243230"/>
    <lineage>
        <taxon>Bacteria</taxon>
        <taxon>Thermotogati</taxon>
        <taxon>Deinococcota</taxon>
        <taxon>Deinococci</taxon>
        <taxon>Deinococcales</taxon>
        <taxon>Deinococcaceae</taxon>
        <taxon>Deinococcus</taxon>
    </lineage>
</organism>
<dbReference type="InterPro" id="IPR000086">
    <property type="entry name" value="NUDIX_hydrolase_dom"/>
</dbReference>
<dbReference type="PIR" id="F75554">
    <property type="entry name" value="F75554"/>
</dbReference>
<reference evidence="3 4" key="1">
    <citation type="journal article" date="1999" name="Science">
        <title>Genome sequence of the radioresistant bacterium Deinococcus radiodurans R1.</title>
        <authorList>
            <person name="White O."/>
            <person name="Eisen J.A."/>
            <person name="Heidelberg J.F."/>
            <person name="Hickey E.K."/>
            <person name="Peterson J.D."/>
            <person name="Dodson R.J."/>
            <person name="Haft D.H."/>
            <person name="Gwinn M.L."/>
            <person name="Nelson W.C."/>
            <person name="Richardson D.L."/>
            <person name="Moffat K.S."/>
            <person name="Qin H."/>
            <person name="Jiang L."/>
            <person name="Pamphile W."/>
            <person name="Crosby M."/>
            <person name="Shen M."/>
            <person name="Vamathevan J.J."/>
            <person name="Lam P."/>
            <person name="McDonald L."/>
            <person name="Utterback T."/>
            <person name="Zalewski C."/>
            <person name="Makarova K.S."/>
            <person name="Aravind L."/>
            <person name="Daly M.J."/>
            <person name="Minton K.W."/>
            <person name="Fleischmann R.D."/>
            <person name="Ketchum K.A."/>
            <person name="Nelson K.E."/>
            <person name="Salzberg S."/>
            <person name="Smith H.O."/>
            <person name="Venter J.C."/>
            <person name="Fraser C.M."/>
        </authorList>
    </citation>
    <scope>NUCLEOTIDE SEQUENCE [LARGE SCALE GENOMIC DNA]</scope>
    <source>
        <strain evidence="4">ATCC 13939 / DSM 20539 / JCM 16871 / LMG 4051 / NBRC 15346 / NCIMB 9279 / R1 / VKM B-1422</strain>
    </source>
</reference>
<dbReference type="InterPro" id="IPR015797">
    <property type="entry name" value="NUDIX_hydrolase-like_dom_sf"/>
</dbReference>
<keyword evidence="1" id="KW-0378">Hydrolase</keyword>
<gene>
    <name evidence="3" type="ordered locus">DR_0149</name>
</gene>
<dbReference type="Gene3D" id="3.90.79.10">
    <property type="entry name" value="Nucleoside Triphosphate Pyrophosphohydrolase"/>
    <property type="match status" value="1"/>
</dbReference>
<dbReference type="PROSITE" id="PS00893">
    <property type="entry name" value="NUDIX_BOX"/>
    <property type="match status" value="1"/>
</dbReference>
<dbReference type="Proteomes" id="UP000002524">
    <property type="component" value="Chromosome 1"/>
</dbReference>
<dbReference type="KEGG" id="dra:DR_0149"/>
<evidence type="ECO:0000259" key="2">
    <source>
        <dbReference type="PROSITE" id="PS51462"/>
    </source>
</evidence>
<dbReference type="PROSITE" id="PS51462">
    <property type="entry name" value="NUDIX"/>
    <property type="match status" value="1"/>
</dbReference>
<accession>Q9RY05</accession>
<protein>
    <submittedName>
        <fullName evidence="3">MutT/nudix family protein</fullName>
    </submittedName>
</protein>
<dbReference type="STRING" id="243230.DR_0149"/>
<evidence type="ECO:0000313" key="4">
    <source>
        <dbReference type="Proteomes" id="UP000002524"/>
    </source>
</evidence>